<dbReference type="Pfam" id="PF04560">
    <property type="entry name" value="RNA_pol_Rpb2_7"/>
    <property type="match status" value="1"/>
</dbReference>
<feature type="domain" description="DNA-directed RNA polymerase beta subunit external 1" evidence="14">
    <location>
        <begin position="569"/>
        <end position="634"/>
    </location>
</feature>
<dbReference type="CDD" id="cd00653">
    <property type="entry name" value="RNA_pol_B_RPB2"/>
    <property type="match status" value="1"/>
</dbReference>
<evidence type="ECO:0000256" key="7">
    <source>
        <dbReference type="RuleBase" id="RU000434"/>
    </source>
</evidence>
<comment type="similarity">
    <text evidence="6 7">Belongs to the RNA polymerase beta chain family.</text>
</comment>
<dbReference type="InterPro" id="IPR037034">
    <property type="entry name" value="RNA_pol_Rpb2_2_sf"/>
</dbReference>
<dbReference type="InterPro" id="IPR007642">
    <property type="entry name" value="RNA_pol_Rpb2_2"/>
</dbReference>
<dbReference type="EC" id="2.7.7.6" evidence="6 8"/>
<comment type="subunit">
    <text evidence="6 8">The RNAP catalytic core consists of 2 alpha, 1 beta, 1 beta' and 1 omega subunit. When a sigma factor is associated with the core the holoenzyme is formed, which can initiate transcription.</text>
</comment>
<dbReference type="FunFam" id="3.90.1800.10:FF:000001">
    <property type="entry name" value="DNA-directed RNA polymerase subunit beta"/>
    <property type="match status" value="1"/>
</dbReference>
<evidence type="ECO:0000313" key="15">
    <source>
        <dbReference type="EMBL" id="TWT73931.1"/>
    </source>
</evidence>
<dbReference type="Gene3D" id="3.90.1110.10">
    <property type="entry name" value="RNA polymerase Rpb2, domain 2"/>
    <property type="match status" value="1"/>
</dbReference>
<comment type="caution">
    <text evidence="15">The sequence shown here is derived from an EMBL/GenBank/DDBJ whole genome shotgun (WGS) entry which is preliminary data.</text>
</comment>
<feature type="domain" description="RNA polymerase Rpb2" evidence="11">
    <location>
        <begin position="328"/>
        <end position="432"/>
    </location>
</feature>
<dbReference type="SUPFAM" id="SSF64484">
    <property type="entry name" value="beta and beta-prime subunits of DNA dependent RNA-polymerase"/>
    <property type="match status" value="1"/>
</dbReference>
<dbReference type="InterPro" id="IPR007645">
    <property type="entry name" value="RNA_pol_Rpb2_3"/>
</dbReference>
<protein>
    <recommendedName>
        <fullName evidence="6 8">DNA-directed RNA polymerase subunit beta</fullName>
        <shortName evidence="6">RNAP subunit beta</shortName>
        <ecNumber evidence="6 8">2.7.7.6</ecNumber>
    </recommendedName>
    <alternativeName>
        <fullName evidence="6">RNA polymerase subunit beta</fullName>
    </alternativeName>
    <alternativeName>
        <fullName evidence="6">Transcriptase subunit beta</fullName>
    </alternativeName>
</protein>
<dbReference type="Pfam" id="PF00562">
    <property type="entry name" value="RNA_pol_Rpb2_6"/>
    <property type="match status" value="1"/>
</dbReference>
<dbReference type="InterPro" id="IPR007641">
    <property type="entry name" value="RNA_pol_Rpb2_7"/>
</dbReference>
<dbReference type="InterPro" id="IPR007121">
    <property type="entry name" value="RNA_pol_bsu_CS"/>
</dbReference>
<dbReference type="Gene3D" id="2.40.270.10">
    <property type="entry name" value="DNA-directed RNA polymerase, subunit 2, domain 6"/>
    <property type="match status" value="2"/>
</dbReference>
<dbReference type="PANTHER" id="PTHR20856">
    <property type="entry name" value="DNA-DIRECTED RNA POLYMERASE I SUBUNIT 2"/>
    <property type="match status" value="1"/>
</dbReference>
<evidence type="ECO:0000256" key="6">
    <source>
        <dbReference type="HAMAP-Rule" id="MF_01321"/>
    </source>
</evidence>
<dbReference type="Proteomes" id="UP000318053">
    <property type="component" value="Unassembled WGS sequence"/>
</dbReference>
<dbReference type="Pfam" id="PF10385">
    <property type="entry name" value="RNA_pol_Rpb2_45"/>
    <property type="match status" value="1"/>
</dbReference>
<dbReference type="GO" id="GO:0000428">
    <property type="term" value="C:DNA-directed RNA polymerase complex"/>
    <property type="evidence" value="ECO:0007669"/>
    <property type="project" value="UniProtKB-KW"/>
</dbReference>
<dbReference type="NCBIfam" id="NF001616">
    <property type="entry name" value="PRK00405.1"/>
    <property type="match status" value="1"/>
</dbReference>
<keyword evidence="3 6" id="KW-0548">Nucleotidyltransferase</keyword>
<accession>A0A5C5YH47</accession>
<dbReference type="GO" id="GO:0006351">
    <property type="term" value="P:DNA-templated transcription"/>
    <property type="evidence" value="ECO:0007669"/>
    <property type="project" value="UniProtKB-UniRule"/>
</dbReference>
<organism evidence="15 16">
    <name type="scientific">Allorhodopirellula solitaria</name>
    <dbReference type="NCBI Taxonomy" id="2527987"/>
    <lineage>
        <taxon>Bacteria</taxon>
        <taxon>Pseudomonadati</taxon>
        <taxon>Planctomycetota</taxon>
        <taxon>Planctomycetia</taxon>
        <taxon>Pirellulales</taxon>
        <taxon>Pirellulaceae</taxon>
        <taxon>Allorhodopirellula</taxon>
    </lineage>
</organism>
<dbReference type="InterPro" id="IPR037033">
    <property type="entry name" value="DNA-dir_RNAP_su2_hyb_sf"/>
</dbReference>
<proteinExistence type="inferred from homology"/>
<reference evidence="15 16" key="1">
    <citation type="submission" date="2019-02" db="EMBL/GenBank/DDBJ databases">
        <title>Deep-cultivation of Planctomycetes and their phenomic and genomic characterization uncovers novel biology.</title>
        <authorList>
            <person name="Wiegand S."/>
            <person name="Jogler M."/>
            <person name="Boedeker C."/>
            <person name="Pinto D."/>
            <person name="Vollmers J."/>
            <person name="Rivas-Marin E."/>
            <person name="Kohn T."/>
            <person name="Peeters S.H."/>
            <person name="Heuer A."/>
            <person name="Rast P."/>
            <person name="Oberbeckmann S."/>
            <person name="Bunk B."/>
            <person name="Jeske O."/>
            <person name="Meyerdierks A."/>
            <person name="Storesund J.E."/>
            <person name="Kallscheuer N."/>
            <person name="Luecker S."/>
            <person name="Lage O.M."/>
            <person name="Pohl T."/>
            <person name="Merkel B.J."/>
            <person name="Hornburger P."/>
            <person name="Mueller R.-W."/>
            <person name="Bruemmer F."/>
            <person name="Labrenz M."/>
            <person name="Spormann A.M."/>
            <person name="Op Den Camp H."/>
            <person name="Overmann J."/>
            <person name="Amann R."/>
            <person name="Jetten M.S.M."/>
            <person name="Mascher T."/>
            <person name="Medema M.H."/>
            <person name="Devos D.P."/>
            <person name="Kaster A.-K."/>
            <person name="Ovreas L."/>
            <person name="Rohde M."/>
            <person name="Galperin M.Y."/>
            <person name="Jogler C."/>
        </authorList>
    </citation>
    <scope>NUCLEOTIDE SEQUENCE [LARGE SCALE GENOMIC DNA]</scope>
    <source>
        <strain evidence="15 16">CA85</strain>
    </source>
</reference>
<dbReference type="Pfam" id="PF04561">
    <property type="entry name" value="RNA_pol_Rpb2_2"/>
    <property type="match status" value="1"/>
</dbReference>
<dbReference type="Pfam" id="PF04565">
    <property type="entry name" value="RNA_pol_Rpb2_3"/>
    <property type="match status" value="1"/>
</dbReference>
<evidence type="ECO:0000313" key="16">
    <source>
        <dbReference type="Proteomes" id="UP000318053"/>
    </source>
</evidence>
<sequence>MNLAAPEWWQILARVRGDFVLPREGASLSMATTTQRRLEPTSVRNFGTGLGQFELPDLTALQTASYSAFLQADAVSTERKDQGLESVLKEIFPISSYDGNTTLDYLRYELGKPRYTVQECRQLRLTYGRPLRVWLQLNREEPIEEEVYLGDLPIMLGGGEFVINGAERVVVSQLHRSPGVDFVLEQDTTTDRKLPSCRVIPERGSWIEVNVTKKDSLTVRIDQSGKFPATMLLRAMDPKYSTDAELLEAFYETKTIKISGGQDAGKIENKICVDDVVYPSGHERAGEIIIEPGHKISAELAETICAADVKSVEAMDLPKVPLIFHTLAEDTTASHEEALLRIYQRLRPGNPPQLEKARTLFQEKFYDENRYRLGKVGRFRLNRKLGQNVSEQEMTLRPDDMISAIRYLIDLFDADSDAEIDDIDHLGNRRLRTIDELASEELRKGFLKLRRTVQERMSVKDAQDMTPRSLINPKSVSAAIDYFFGRGELSQVVDQTNPLSQLAHERRLSALGPGGLNRKRAGFEVRDVHISHYGRICPIETPEGTNIGLISSLAIFAGVDDYGFLITPFRKVQDGKISEQTVWLRADEEGESYVAPADTEVKDGALVPGPNLIARFRSDFEIVLPDQVSYMDVAPAQMVGVSAGLIPFLEHDDANRALMGSNMQRQAVPLLVAEPPIVATGMEREVAKNSAMVVRARRSGKVTYADATRIEVGSDHYPMKKYQGLNERTCQNQKPLVTVGDKVEKGQIIADGAATRLGELALGRNVLVGFMSFDGFNYEDAIIISEELVRNDTYTSIHIEDFDVEIRETKLGREEFTRDIPNVSEKALRNLDDGGIVQMGTYVKPGDILVGKVSPKSKTELTPEEKLLHAIFGRAGEDVKNDSLEVPSGIEGIVIDTQKFSRRMSLGDEERKAFEKELKQHETEGNEAIASTFESLVRDLEEAAGTKLKDATGTPLADGQDPKFVAERATTFRFDQVLDQVSDAKRADVEKVYSTQWQNVENEIDERDRKLNAMKRGDELRSGVLQMVKIYIATKRTISVGDKMAGRHGNKGVIAKILPIEDMPFLPDGTPIQIMLNPLGVPSRMNVGQILETHLGWAGAKLGFQSVTPIFDGAVEEEINDCLAEAGLPAHGKIRLTDGRTGEPMEQETTVGYIYMLKLHHLVDDKVHARSTGPYSLITQQPLGGKARFGGQRFGEMEVWALEAYGAAYILQELLTVKSDDVEGRTKIYESMVKGENTLEAGTPASFDVLTNEIRGLALNMQLEKRPI</sequence>
<dbReference type="HAMAP" id="MF_01321">
    <property type="entry name" value="RNApol_bact_RpoB"/>
    <property type="match status" value="1"/>
</dbReference>
<dbReference type="Gene3D" id="2.40.50.100">
    <property type="match status" value="1"/>
</dbReference>
<evidence type="ECO:0000259" key="9">
    <source>
        <dbReference type="Pfam" id="PF00562"/>
    </source>
</evidence>
<dbReference type="GO" id="GO:0032549">
    <property type="term" value="F:ribonucleoside binding"/>
    <property type="evidence" value="ECO:0007669"/>
    <property type="project" value="InterPro"/>
</dbReference>
<feature type="domain" description="DNA-directed RNA polymerase subunit 2 hybrid-binding" evidence="9">
    <location>
        <begin position="644"/>
        <end position="1188"/>
    </location>
</feature>
<dbReference type="Pfam" id="PF04563">
    <property type="entry name" value="RNA_pol_Rpb2_1"/>
    <property type="match status" value="1"/>
</dbReference>
<dbReference type="Gene3D" id="2.30.150.10">
    <property type="entry name" value="DNA-directed RNA polymerase, beta subunit, external 1 domain"/>
    <property type="match status" value="1"/>
</dbReference>
<evidence type="ECO:0000259" key="10">
    <source>
        <dbReference type="Pfam" id="PF04560"/>
    </source>
</evidence>
<dbReference type="InterPro" id="IPR015712">
    <property type="entry name" value="DNA-dir_RNA_pol_su2"/>
</dbReference>
<dbReference type="PROSITE" id="PS01166">
    <property type="entry name" value="RNA_POL_BETA"/>
    <property type="match status" value="1"/>
</dbReference>
<feature type="domain" description="RNA polymerase beta subunit protrusion" evidence="12">
    <location>
        <begin position="58"/>
        <end position="477"/>
    </location>
</feature>
<dbReference type="Gene3D" id="3.90.1800.10">
    <property type="entry name" value="RNA polymerase alpha subunit dimerisation domain"/>
    <property type="match status" value="1"/>
</dbReference>
<dbReference type="NCBIfam" id="TIGR02013">
    <property type="entry name" value="rpoB"/>
    <property type="match status" value="1"/>
</dbReference>
<evidence type="ECO:0000256" key="5">
    <source>
        <dbReference type="ARBA" id="ARBA00048552"/>
    </source>
</evidence>
<name>A0A5C5YH47_9BACT</name>
<keyword evidence="4 6" id="KW-0804">Transcription</keyword>
<keyword evidence="2 6" id="KW-0808">Transferase</keyword>
<feature type="domain" description="RNA polymerase Rpb2" evidence="10">
    <location>
        <begin position="1190"/>
        <end position="1264"/>
    </location>
</feature>
<keyword evidence="1 6" id="KW-0240">DNA-directed RNA polymerase</keyword>
<dbReference type="Gene3D" id="2.40.50.150">
    <property type="match status" value="1"/>
</dbReference>
<dbReference type="EMBL" id="SJPK01000002">
    <property type="protein sequence ID" value="TWT73931.1"/>
    <property type="molecule type" value="Genomic_DNA"/>
</dbReference>
<dbReference type="InterPro" id="IPR007120">
    <property type="entry name" value="DNA-dir_RNAP_su2_dom"/>
</dbReference>
<gene>
    <name evidence="6 15" type="primary">rpoB</name>
    <name evidence="15" type="ORF">CA85_08130</name>
</gene>
<comment type="function">
    <text evidence="6 8">DNA-dependent RNA polymerase catalyzes the transcription of DNA into RNA using the four ribonucleoside triphosphates as substrates.</text>
</comment>
<dbReference type="InterPro" id="IPR007644">
    <property type="entry name" value="RNA_pol_bsu_protrusion"/>
</dbReference>
<dbReference type="Gene3D" id="3.90.1100.10">
    <property type="match status" value="2"/>
</dbReference>
<evidence type="ECO:0000256" key="3">
    <source>
        <dbReference type="ARBA" id="ARBA00022695"/>
    </source>
</evidence>
<feature type="domain" description="RNA polymerase Rpb2" evidence="13">
    <location>
        <begin position="491"/>
        <end position="559"/>
    </location>
</feature>
<dbReference type="GO" id="GO:0003677">
    <property type="term" value="F:DNA binding"/>
    <property type="evidence" value="ECO:0007669"/>
    <property type="project" value="UniProtKB-UniRule"/>
</dbReference>
<dbReference type="InterPro" id="IPR010243">
    <property type="entry name" value="RNA_pol_bsu_bac"/>
</dbReference>
<dbReference type="GO" id="GO:0003899">
    <property type="term" value="F:DNA-directed RNA polymerase activity"/>
    <property type="evidence" value="ECO:0007669"/>
    <property type="project" value="UniProtKB-UniRule"/>
</dbReference>
<dbReference type="InterPro" id="IPR014724">
    <property type="entry name" value="RNA_pol_RPB2_OB-fold"/>
</dbReference>
<evidence type="ECO:0000259" key="11">
    <source>
        <dbReference type="Pfam" id="PF04561"/>
    </source>
</evidence>
<comment type="catalytic activity">
    <reaction evidence="5 6 8">
        <text>RNA(n) + a ribonucleoside 5'-triphosphate = RNA(n+1) + diphosphate</text>
        <dbReference type="Rhea" id="RHEA:21248"/>
        <dbReference type="Rhea" id="RHEA-COMP:14527"/>
        <dbReference type="Rhea" id="RHEA-COMP:17342"/>
        <dbReference type="ChEBI" id="CHEBI:33019"/>
        <dbReference type="ChEBI" id="CHEBI:61557"/>
        <dbReference type="ChEBI" id="CHEBI:140395"/>
        <dbReference type="EC" id="2.7.7.6"/>
    </reaction>
</comment>
<evidence type="ECO:0000256" key="2">
    <source>
        <dbReference type="ARBA" id="ARBA00022679"/>
    </source>
</evidence>
<evidence type="ECO:0000256" key="8">
    <source>
        <dbReference type="RuleBase" id="RU363031"/>
    </source>
</evidence>
<evidence type="ECO:0000256" key="1">
    <source>
        <dbReference type="ARBA" id="ARBA00022478"/>
    </source>
</evidence>
<dbReference type="InterPro" id="IPR019462">
    <property type="entry name" value="DNA-dir_RNA_pol_bsu_external_1"/>
</dbReference>
<evidence type="ECO:0000259" key="14">
    <source>
        <dbReference type="Pfam" id="PF10385"/>
    </source>
</evidence>
<dbReference type="InterPro" id="IPR042107">
    <property type="entry name" value="DNA-dir_RNA_pol_bsu_ext_1_sf"/>
</dbReference>
<evidence type="ECO:0000259" key="13">
    <source>
        <dbReference type="Pfam" id="PF04565"/>
    </source>
</evidence>
<evidence type="ECO:0000256" key="4">
    <source>
        <dbReference type="ARBA" id="ARBA00023163"/>
    </source>
</evidence>
<evidence type="ECO:0000259" key="12">
    <source>
        <dbReference type="Pfam" id="PF04563"/>
    </source>
</evidence>
<keyword evidence="16" id="KW-1185">Reference proteome</keyword>
<dbReference type="AlphaFoldDB" id="A0A5C5YH47"/>